<evidence type="ECO:0000256" key="1">
    <source>
        <dbReference type="SAM" id="Phobius"/>
    </source>
</evidence>
<evidence type="ECO:0000313" key="2">
    <source>
        <dbReference type="EMBL" id="GAC12783.1"/>
    </source>
</evidence>
<dbReference type="PANTHER" id="PTHR35337">
    <property type="entry name" value="SLR1478 PROTEIN"/>
    <property type="match status" value="1"/>
</dbReference>
<gene>
    <name evidence="2" type="ORF">GLIP_0128</name>
</gene>
<reference evidence="2 3" key="1">
    <citation type="journal article" date="2017" name="Antonie Van Leeuwenhoek">
        <title>Rhizobium rhizosphaerae sp. nov., a novel species isolated from rice rhizosphere.</title>
        <authorList>
            <person name="Zhao J.J."/>
            <person name="Zhang J."/>
            <person name="Zhang R.J."/>
            <person name="Zhang C.W."/>
            <person name="Yin H.Q."/>
            <person name="Zhang X.X."/>
        </authorList>
    </citation>
    <scope>NUCLEOTIDE SEQUENCE [LARGE SCALE GENOMIC DNA]</scope>
    <source>
        <strain evidence="2 3">E3</strain>
    </source>
</reference>
<proteinExistence type="predicted"/>
<keyword evidence="3" id="KW-1185">Reference proteome</keyword>
<dbReference type="OrthoDB" id="9792847at2"/>
<dbReference type="eggNOG" id="COG1300">
    <property type="taxonomic scope" value="Bacteria"/>
</dbReference>
<feature type="transmembrane region" description="Helical" evidence="1">
    <location>
        <begin position="204"/>
        <end position="227"/>
    </location>
</feature>
<evidence type="ECO:0000313" key="3">
    <source>
        <dbReference type="Proteomes" id="UP000006334"/>
    </source>
</evidence>
<feature type="transmembrane region" description="Helical" evidence="1">
    <location>
        <begin position="233"/>
        <end position="251"/>
    </location>
</feature>
<dbReference type="PANTHER" id="PTHR35337:SF1">
    <property type="entry name" value="SLR1478 PROTEIN"/>
    <property type="match status" value="1"/>
</dbReference>
<accession>K6Y819</accession>
<feature type="transmembrane region" description="Helical" evidence="1">
    <location>
        <begin position="299"/>
        <end position="317"/>
    </location>
</feature>
<name>K6Y819_9ALTE</name>
<dbReference type="RefSeq" id="WP_008842603.1">
    <property type="nucleotide sequence ID" value="NZ_BAEN01000004.1"/>
</dbReference>
<protein>
    <recommendedName>
        <fullName evidence="4">Stage II sporulation protein M</fullName>
    </recommendedName>
</protein>
<keyword evidence="1" id="KW-1133">Transmembrane helix</keyword>
<keyword evidence="1" id="KW-0812">Transmembrane</keyword>
<dbReference type="InterPro" id="IPR002798">
    <property type="entry name" value="SpoIIM-like"/>
</dbReference>
<keyword evidence="1" id="KW-0472">Membrane</keyword>
<organism evidence="2 3">
    <name type="scientific">Aliiglaciecola lipolytica E3</name>
    <dbReference type="NCBI Taxonomy" id="1127673"/>
    <lineage>
        <taxon>Bacteria</taxon>
        <taxon>Pseudomonadati</taxon>
        <taxon>Pseudomonadota</taxon>
        <taxon>Gammaproteobacteria</taxon>
        <taxon>Alteromonadales</taxon>
        <taxon>Alteromonadaceae</taxon>
        <taxon>Aliiglaciecola</taxon>
    </lineage>
</organism>
<feature type="transmembrane region" description="Helical" evidence="1">
    <location>
        <begin position="101"/>
        <end position="122"/>
    </location>
</feature>
<sequence length="328" mass="37167">MKQHDFIQMRQKSWDVFAEAVKEPHKLHEYDIDLPHAFRQLTHDLAVAKSRLYSPALISRLNDLLLQGQQCLYKPGNRIWAPFWQFVKYDFPAHLLLIRPYVIWAHILFYGFALITFTATMIEPDFVRNVMPNAQVTQLEQMYDPASRIDENTGNFRNERDSDSDFLMFGFYIKNNISIAFQCFVGGFLLGFGTLYYLLFNAIFFGAVSAHIVNVGFSSTFFSFVITHGSFELTAIVLSAAAGGVVGMHVIRPGALSRAAALKRAGKITFPIIFGAFLMLVVAAFIEAFWSSSTTLPNAVKYTVGAICWVWILIYIFPRGSRDTKVLP</sequence>
<dbReference type="STRING" id="1127673.GLIP_0128"/>
<dbReference type="Pfam" id="PF01944">
    <property type="entry name" value="SpoIIM"/>
    <property type="match status" value="1"/>
</dbReference>
<feature type="transmembrane region" description="Helical" evidence="1">
    <location>
        <begin position="272"/>
        <end position="293"/>
    </location>
</feature>
<evidence type="ECO:0008006" key="4">
    <source>
        <dbReference type="Google" id="ProtNLM"/>
    </source>
</evidence>
<dbReference type="AlphaFoldDB" id="K6Y819"/>
<dbReference type="Proteomes" id="UP000006334">
    <property type="component" value="Unassembled WGS sequence"/>
</dbReference>
<dbReference type="EMBL" id="BAEN01000004">
    <property type="protein sequence ID" value="GAC12783.1"/>
    <property type="molecule type" value="Genomic_DNA"/>
</dbReference>
<comment type="caution">
    <text evidence="2">The sequence shown here is derived from an EMBL/GenBank/DDBJ whole genome shotgun (WGS) entry which is preliminary data.</text>
</comment>
<feature type="transmembrane region" description="Helical" evidence="1">
    <location>
        <begin position="177"/>
        <end position="199"/>
    </location>
</feature>